<dbReference type="InterPro" id="IPR031127">
    <property type="entry name" value="E3_UB_ligase_RBR"/>
</dbReference>
<dbReference type="SMART" id="SM00647">
    <property type="entry name" value="IBR"/>
    <property type="match status" value="2"/>
</dbReference>
<reference evidence="15" key="1">
    <citation type="submission" date="2025-08" db="UniProtKB">
        <authorList>
            <consortium name="Ensembl"/>
        </authorList>
    </citation>
    <scope>IDENTIFICATION</scope>
</reference>
<evidence type="ECO:0000313" key="16">
    <source>
        <dbReference type="Proteomes" id="UP000264820"/>
    </source>
</evidence>
<evidence type="ECO:0000313" key="15">
    <source>
        <dbReference type="Ensembl" id="ENSHCOP00000022708.1"/>
    </source>
</evidence>
<proteinExistence type="inferred from homology"/>
<feature type="domain" description="RWD" evidence="13">
    <location>
        <begin position="8"/>
        <end position="128"/>
    </location>
</feature>
<feature type="domain" description="RING-type" evidence="12">
    <location>
        <begin position="234"/>
        <end position="279"/>
    </location>
</feature>
<dbReference type="SUPFAM" id="SSF54495">
    <property type="entry name" value="UBC-like"/>
    <property type="match status" value="1"/>
</dbReference>
<accession>A0A3Q2Z9E4</accession>
<dbReference type="CDD" id="cd20354">
    <property type="entry name" value="Rcat_RBR_RNF14"/>
    <property type="match status" value="1"/>
</dbReference>
<dbReference type="SMART" id="SM00591">
    <property type="entry name" value="RWD"/>
    <property type="match status" value="1"/>
</dbReference>
<dbReference type="Pfam" id="PF01485">
    <property type="entry name" value="IBR"/>
    <property type="match status" value="1"/>
</dbReference>
<keyword evidence="5" id="KW-0479">Metal-binding</keyword>
<dbReference type="Pfam" id="PF05773">
    <property type="entry name" value="RWD"/>
    <property type="match status" value="1"/>
</dbReference>
<dbReference type="GeneTree" id="ENSGT00940000154507"/>
<dbReference type="InterPro" id="IPR013083">
    <property type="entry name" value="Znf_RING/FYVE/PHD"/>
</dbReference>
<dbReference type="InterPro" id="IPR016135">
    <property type="entry name" value="UBQ-conjugating_enzyme/RWD"/>
</dbReference>
<evidence type="ECO:0000259" key="13">
    <source>
        <dbReference type="PROSITE" id="PS50908"/>
    </source>
</evidence>
<evidence type="ECO:0000259" key="14">
    <source>
        <dbReference type="PROSITE" id="PS51873"/>
    </source>
</evidence>
<dbReference type="GeneID" id="109525372"/>
<dbReference type="SUPFAM" id="SSF57850">
    <property type="entry name" value="RING/U-box"/>
    <property type="match status" value="3"/>
</dbReference>
<dbReference type="CDD" id="cd20341">
    <property type="entry name" value="BRcat_RBR_RNF14"/>
    <property type="match status" value="1"/>
</dbReference>
<dbReference type="PROSITE" id="PS51873">
    <property type="entry name" value="TRIAD"/>
    <property type="match status" value="1"/>
</dbReference>
<dbReference type="FunFam" id="3.30.40.10:FF:000137">
    <property type="entry name" value="RanBP-type and C3HC4-type zinc finger-containing protein 1"/>
    <property type="match status" value="1"/>
</dbReference>
<dbReference type="Pfam" id="PF22191">
    <property type="entry name" value="IBR_1"/>
    <property type="match status" value="1"/>
</dbReference>
<evidence type="ECO:0000256" key="4">
    <source>
        <dbReference type="ARBA" id="ARBA00022679"/>
    </source>
</evidence>
<dbReference type="KEGG" id="hcq:109525372"/>
<evidence type="ECO:0000256" key="7">
    <source>
        <dbReference type="ARBA" id="ARBA00022771"/>
    </source>
</evidence>
<dbReference type="PROSITE" id="PS50089">
    <property type="entry name" value="ZF_RING_2"/>
    <property type="match status" value="1"/>
</dbReference>
<dbReference type="Proteomes" id="UP000264820">
    <property type="component" value="Unplaced"/>
</dbReference>
<protein>
    <recommendedName>
        <fullName evidence="3">RBR-type E3 ubiquitin transferase</fullName>
        <ecNumber evidence="3">2.3.2.31</ecNumber>
    </recommendedName>
</protein>
<dbReference type="CDD" id="cd16628">
    <property type="entry name" value="RING-HC_RBR_RNF14"/>
    <property type="match status" value="1"/>
</dbReference>
<evidence type="ECO:0000256" key="2">
    <source>
        <dbReference type="ARBA" id="ARBA00004906"/>
    </source>
</evidence>
<dbReference type="Gene3D" id="3.10.110.10">
    <property type="entry name" value="Ubiquitin Conjugating Enzyme"/>
    <property type="match status" value="1"/>
</dbReference>
<dbReference type="PROSITE" id="PS50908">
    <property type="entry name" value="RWD"/>
    <property type="match status" value="1"/>
</dbReference>
<dbReference type="STRING" id="109280.ENSHCOP00000022708"/>
<evidence type="ECO:0000256" key="3">
    <source>
        <dbReference type="ARBA" id="ARBA00012251"/>
    </source>
</evidence>
<dbReference type="GO" id="GO:0008270">
    <property type="term" value="F:zinc ion binding"/>
    <property type="evidence" value="ECO:0007669"/>
    <property type="project" value="UniProtKB-KW"/>
</dbReference>
<evidence type="ECO:0000259" key="12">
    <source>
        <dbReference type="PROSITE" id="PS50089"/>
    </source>
</evidence>
<sequence>MDTEEQENELVALQSIFSSEEFARHESKSSGELRVSVELPSGYAVTLAEDDALKQCKISFLPPLRLNFGLPEDYPSRSPPSFSLSCNWLTHNQLAALGAHLTDLYRATGGDVVLFSWVQFLREDTLAFLNLNSVLVLPNVPSTPYNSQESIHAALSERKSSQTALTSGAENVQTFFLDDEKRVKGAGDNAPETFEERGPFSGLSLNPAQRLLSEILTHDAAQGQKVFQSTVYDCAVCFMSYLGSECVQIQECGHVFCQACLAEFCKLQIREGNVLGVTCAQADCTALPTQAQVESLVGEELFRRYDRLLLQHSLDCMPDVMYCPRPSCASPVVREEASGVALCSVCGFAFCVTCKKTYHGTDDCRPKRLLKSLQKEDSEQGNAELPQSVEGMKALWDDFASGSKQRRRLLVSRYGQKGLFQSLEDCLSQGWIGSNSKNCPRCFCRIEKNFGCNIMTCSQCRQQFCWVCLAVLSYEKSLQHFQDSSCSRY</sequence>
<evidence type="ECO:0000256" key="1">
    <source>
        <dbReference type="ARBA" id="ARBA00001798"/>
    </source>
</evidence>
<dbReference type="GO" id="GO:0016567">
    <property type="term" value="P:protein ubiquitination"/>
    <property type="evidence" value="ECO:0007669"/>
    <property type="project" value="InterPro"/>
</dbReference>
<comment type="pathway">
    <text evidence="2">Protein modification; protein ubiquitination.</text>
</comment>
<dbReference type="InterPro" id="IPR047548">
    <property type="entry name" value="Rcat_RBR_RNF14"/>
</dbReference>
<evidence type="ECO:0000256" key="8">
    <source>
        <dbReference type="ARBA" id="ARBA00022786"/>
    </source>
</evidence>
<dbReference type="PROSITE" id="PS00518">
    <property type="entry name" value="ZF_RING_1"/>
    <property type="match status" value="1"/>
</dbReference>
<dbReference type="Gene3D" id="2.20.25.20">
    <property type="match status" value="1"/>
</dbReference>
<name>A0A3Q2Z9E4_HIPCM</name>
<dbReference type="AlphaFoldDB" id="A0A3Q2Z9E4"/>
<dbReference type="Gene3D" id="1.20.120.1750">
    <property type="match status" value="1"/>
</dbReference>
<keyword evidence="16" id="KW-1185">Reference proteome</keyword>
<keyword evidence="8" id="KW-0833">Ubl conjugation pathway</keyword>
<keyword evidence="4" id="KW-0808">Transferase</keyword>
<dbReference type="CDD" id="cd23820">
    <property type="entry name" value="RWD_RNF14"/>
    <property type="match status" value="1"/>
</dbReference>
<keyword evidence="9" id="KW-0862">Zinc</keyword>
<dbReference type="PANTHER" id="PTHR11685">
    <property type="entry name" value="RBR FAMILY RING FINGER AND IBR DOMAIN-CONTAINING"/>
    <property type="match status" value="1"/>
</dbReference>
<organism evidence="15 16">
    <name type="scientific">Hippocampus comes</name>
    <name type="common">Tiger tail seahorse</name>
    <dbReference type="NCBI Taxonomy" id="109280"/>
    <lineage>
        <taxon>Eukaryota</taxon>
        <taxon>Metazoa</taxon>
        <taxon>Chordata</taxon>
        <taxon>Craniata</taxon>
        <taxon>Vertebrata</taxon>
        <taxon>Euteleostomi</taxon>
        <taxon>Actinopterygii</taxon>
        <taxon>Neopterygii</taxon>
        <taxon>Teleostei</taxon>
        <taxon>Neoteleostei</taxon>
        <taxon>Acanthomorphata</taxon>
        <taxon>Syngnathiaria</taxon>
        <taxon>Syngnathiformes</taxon>
        <taxon>Syngnathoidei</taxon>
        <taxon>Syngnathidae</taxon>
        <taxon>Hippocampus</taxon>
    </lineage>
</organism>
<evidence type="ECO:0000256" key="11">
    <source>
        <dbReference type="PROSITE-ProRule" id="PRU00175"/>
    </source>
</evidence>
<dbReference type="Ensembl" id="ENSHCOT00000000371.1">
    <property type="protein sequence ID" value="ENSHCOP00000022708.1"/>
    <property type="gene ID" value="ENSHCOG00000010632.1"/>
</dbReference>
<dbReference type="InterPro" id="IPR017907">
    <property type="entry name" value="Znf_RING_CS"/>
</dbReference>
<evidence type="ECO:0000256" key="9">
    <source>
        <dbReference type="ARBA" id="ARBA00022833"/>
    </source>
</evidence>
<comment type="similarity">
    <text evidence="10">Belongs to the RBR family. RNF14 subfamily.</text>
</comment>
<dbReference type="InterPro" id="IPR031128">
    <property type="entry name" value="RNF14_RING-HC_Zfn"/>
</dbReference>
<dbReference type="InterPro" id="IPR001841">
    <property type="entry name" value="Znf_RING"/>
</dbReference>
<dbReference type="OrthoDB" id="1431934at2759"/>
<dbReference type="GO" id="GO:0061630">
    <property type="term" value="F:ubiquitin protein ligase activity"/>
    <property type="evidence" value="ECO:0007669"/>
    <property type="project" value="UniProtKB-EC"/>
</dbReference>
<dbReference type="InterPro" id="IPR002867">
    <property type="entry name" value="IBR_dom"/>
</dbReference>
<evidence type="ECO:0000256" key="6">
    <source>
        <dbReference type="ARBA" id="ARBA00022737"/>
    </source>
</evidence>
<reference evidence="15" key="2">
    <citation type="submission" date="2025-09" db="UniProtKB">
        <authorList>
            <consortium name="Ensembl"/>
        </authorList>
    </citation>
    <scope>IDENTIFICATION</scope>
</reference>
<evidence type="ECO:0000256" key="10">
    <source>
        <dbReference type="ARBA" id="ARBA00044508"/>
    </source>
</evidence>
<dbReference type="RefSeq" id="XP_019741369.1">
    <property type="nucleotide sequence ID" value="XM_019885810.1"/>
</dbReference>
<evidence type="ECO:0000256" key="5">
    <source>
        <dbReference type="ARBA" id="ARBA00022723"/>
    </source>
</evidence>
<dbReference type="Gene3D" id="3.30.40.10">
    <property type="entry name" value="Zinc/RING finger domain, C3HC4 (zinc finger)"/>
    <property type="match status" value="1"/>
</dbReference>
<feature type="domain" description="RING-type" evidence="14">
    <location>
        <begin position="230"/>
        <end position="489"/>
    </location>
</feature>
<comment type="catalytic activity">
    <reaction evidence="1">
        <text>[E2 ubiquitin-conjugating enzyme]-S-ubiquitinyl-L-cysteine + [acceptor protein]-L-lysine = [E2 ubiquitin-conjugating enzyme]-L-cysteine + [acceptor protein]-N(6)-ubiquitinyl-L-lysine.</text>
        <dbReference type="EC" id="2.3.2.31"/>
    </reaction>
</comment>
<dbReference type="InterPro" id="IPR044066">
    <property type="entry name" value="TRIAD_supradom"/>
</dbReference>
<keyword evidence="6" id="KW-0677">Repeat</keyword>
<dbReference type="InterPro" id="IPR006575">
    <property type="entry name" value="RWD_dom"/>
</dbReference>
<dbReference type="EC" id="2.3.2.31" evidence="3"/>
<keyword evidence="7 11" id="KW-0863">Zinc-finger</keyword>
<dbReference type="OMA" id="SVKWLEP"/>